<comment type="subcellular location">
    <subcellularLocation>
        <location evidence="1">Membrane</location>
        <topology evidence="1">Multi-pass membrane protein</topology>
    </subcellularLocation>
</comment>
<protein>
    <recommendedName>
        <fullName evidence="8">ABC transporter permease</fullName>
    </recommendedName>
</protein>
<dbReference type="Proteomes" id="UP000037020">
    <property type="component" value="Unassembled WGS sequence"/>
</dbReference>
<comment type="caution">
    <text evidence="6">The sequence shown here is derived from an EMBL/GenBank/DDBJ whole genome shotgun (WGS) entry which is preliminary data.</text>
</comment>
<evidence type="ECO:0000313" key="7">
    <source>
        <dbReference type="Proteomes" id="UP000037020"/>
    </source>
</evidence>
<dbReference type="EMBL" id="LGUT01001392">
    <property type="protein sequence ID" value="KOG89029.1"/>
    <property type="molecule type" value="Genomic_DNA"/>
</dbReference>
<evidence type="ECO:0000256" key="4">
    <source>
        <dbReference type="ARBA" id="ARBA00023136"/>
    </source>
</evidence>
<reference evidence="6 7" key="1">
    <citation type="submission" date="2015-07" db="EMBL/GenBank/DDBJ databases">
        <authorList>
            <person name="Ju K.-S."/>
            <person name="Doroghazi J.R."/>
            <person name="Metcalf W.W."/>
        </authorList>
    </citation>
    <scope>NUCLEOTIDE SEQUENCE [LARGE SCALE GENOMIC DNA]</scope>
    <source>
        <strain evidence="6 7">NRRL B-3589</strain>
    </source>
</reference>
<feature type="non-terminal residue" evidence="6">
    <location>
        <position position="1"/>
    </location>
</feature>
<organism evidence="6 7">
    <name type="scientific">Streptomyces varsoviensis</name>
    <dbReference type="NCBI Taxonomy" id="67373"/>
    <lineage>
        <taxon>Bacteria</taxon>
        <taxon>Bacillati</taxon>
        <taxon>Actinomycetota</taxon>
        <taxon>Actinomycetes</taxon>
        <taxon>Kitasatosporales</taxon>
        <taxon>Streptomycetaceae</taxon>
        <taxon>Streptomyces</taxon>
    </lineage>
</organism>
<evidence type="ECO:0008006" key="8">
    <source>
        <dbReference type="Google" id="ProtNLM"/>
    </source>
</evidence>
<keyword evidence="7" id="KW-1185">Reference proteome</keyword>
<evidence type="ECO:0000256" key="1">
    <source>
        <dbReference type="ARBA" id="ARBA00004141"/>
    </source>
</evidence>
<keyword evidence="3 5" id="KW-1133">Transmembrane helix</keyword>
<sequence>GGLGNLAIVYGYQRFETGLMVVTVIVLIVIVTLVQLIGDLVARRLAPRGTSRAQTPVRIRLPWSARTAQEATIAKP</sequence>
<proteinExistence type="predicted"/>
<feature type="transmembrane region" description="Helical" evidence="5">
    <location>
        <begin position="20"/>
        <end position="42"/>
    </location>
</feature>
<evidence type="ECO:0000256" key="2">
    <source>
        <dbReference type="ARBA" id="ARBA00022692"/>
    </source>
</evidence>
<name>A0ABR5J6I6_9ACTN</name>
<dbReference type="Gene3D" id="1.10.3720.10">
    <property type="entry name" value="MetI-like"/>
    <property type="match status" value="1"/>
</dbReference>
<keyword evidence="4 5" id="KW-0472">Membrane</keyword>
<dbReference type="InterPro" id="IPR035906">
    <property type="entry name" value="MetI-like_sf"/>
</dbReference>
<accession>A0ABR5J6I6</accession>
<evidence type="ECO:0000256" key="3">
    <source>
        <dbReference type="ARBA" id="ARBA00022989"/>
    </source>
</evidence>
<evidence type="ECO:0000313" key="6">
    <source>
        <dbReference type="EMBL" id="KOG89029.1"/>
    </source>
</evidence>
<gene>
    <name evidence="6" type="ORF">ADK38_16515</name>
</gene>
<keyword evidence="2 5" id="KW-0812">Transmembrane</keyword>
<evidence type="ECO:0000256" key="5">
    <source>
        <dbReference type="SAM" id="Phobius"/>
    </source>
</evidence>